<feature type="transmembrane region" description="Helical" evidence="1">
    <location>
        <begin position="120"/>
        <end position="136"/>
    </location>
</feature>
<dbReference type="Proteomes" id="UP000194003">
    <property type="component" value="Unassembled WGS sequence"/>
</dbReference>
<feature type="transmembrane region" description="Helical" evidence="1">
    <location>
        <begin position="142"/>
        <end position="159"/>
    </location>
</feature>
<evidence type="ECO:0000313" key="3">
    <source>
        <dbReference type="Proteomes" id="UP000194003"/>
    </source>
</evidence>
<accession>A0A1Y2JYW2</accession>
<protein>
    <recommendedName>
        <fullName evidence="4">Glycosyltransferase RgtA/B/C/D-like domain-containing protein</fullName>
    </recommendedName>
</protein>
<proteinExistence type="predicted"/>
<comment type="caution">
    <text evidence="2">The sequence shown here is derived from an EMBL/GenBank/DDBJ whole genome shotgun (WGS) entry which is preliminary data.</text>
</comment>
<name>A0A1Y2JYW2_9PROT</name>
<feature type="transmembrane region" description="Helical" evidence="1">
    <location>
        <begin position="95"/>
        <end position="113"/>
    </location>
</feature>
<evidence type="ECO:0000313" key="2">
    <source>
        <dbReference type="EMBL" id="OSM00078.1"/>
    </source>
</evidence>
<dbReference type="EMBL" id="LVJN01000021">
    <property type="protein sequence ID" value="OSM00078.1"/>
    <property type="molecule type" value="Genomic_DNA"/>
</dbReference>
<evidence type="ECO:0008006" key="4">
    <source>
        <dbReference type="Google" id="ProtNLM"/>
    </source>
</evidence>
<feature type="transmembrane region" description="Helical" evidence="1">
    <location>
        <begin position="348"/>
        <end position="369"/>
    </location>
</feature>
<feature type="transmembrane region" description="Helical" evidence="1">
    <location>
        <begin position="267"/>
        <end position="291"/>
    </location>
</feature>
<dbReference type="RefSeq" id="WP_143814964.1">
    <property type="nucleotide sequence ID" value="NZ_LVJN01000021.1"/>
</dbReference>
<keyword evidence="3" id="KW-1185">Reference proteome</keyword>
<reference evidence="2 3" key="1">
    <citation type="journal article" date="2016" name="BMC Genomics">
        <title>Combined genomic and structural analyses of a cultured magnetotactic bacterium reveals its niche adaptation to a dynamic environment.</title>
        <authorList>
            <person name="Araujo A.C."/>
            <person name="Morillo V."/>
            <person name="Cypriano J."/>
            <person name="Teixeira L.C."/>
            <person name="Leao P."/>
            <person name="Lyra S."/>
            <person name="Almeida L.G."/>
            <person name="Bazylinski D.A."/>
            <person name="Vasconcellos A.T."/>
            <person name="Abreu F."/>
            <person name="Lins U."/>
        </authorList>
    </citation>
    <scope>NUCLEOTIDE SEQUENCE [LARGE SCALE GENOMIC DNA]</scope>
    <source>
        <strain evidence="2 3">IT-1</strain>
    </source>
</reference>
<dbReference type="AlphaFoldDB" id="A0A1Y2JYW2"/>
<keyword evidence="1" id="KW-0812">Transmembrane</keyword>
<feature type="transmembrane region" description="Helical" evidence="1">
    <location>
        <begin position="320"/>
        <end position="336"/>
    </location>
</feature>
<gene>
    <name evidence="2" type="ORF">MAIT1_00501</name>
</gene>
<feature type="transmembrane region" description="Helical" evidence="1">
    <location>
        <begin position="171"/>
        <end position="198"/>
    </location>
</feature>
<organism evidence="2 3">
    <name type="scientific">Magnetofaba australis IT-1</name>
    <dbReference type="NCBI Taxonomy" id="1434232"/>
    <lineage>
        <taxon>Bacteria</taxon>
        <taxon>Pseudomonadati</taxon>
        <taxon>Pseudomonadota</taxon>
        <taxon>Magnetococcia</taxon>
        <taxon>Magnetococcales</taxon>
        <taxon>Magnetococcaceae</taxon>
        <taxon>Magnetofaba</taxon>
    </lineage>
</organism>
<keyword evidence="1" id="KW-1133">Transmembrane helix</keyword>
<feature type="transmembrane region" description="Helical" evidence="1">
    <location>
        <begin position="298"/>
        <end position="314"/>
    </location>
</feature>
<sequence>MTISPTLATRLTLALLLAYAIARGYYFLLPAYTGDEAWFLPAAGVYDQLWNTLGWRALCEIDNFLAYGALHWILSGAVGSWGFESGVGAGEAVRVYSLLCQLAVPAALVVWGWRDGKPHQTLLALALYVCIPLAWWDGKLISAETLSMALAAAGAALALRDPSRIRALSWLLLGMALGVKLSVLPLAAYVGLCLLPALGWGVVTLLRLGKIASAAAVGFVFANPFMVCDPLRFVQNLQSNATRSPDYDAWTRFKQILYVDPPFNWDFVWNGGILQAGLGPISLLLMGLFLWREPAARRWALPAIGAALLGWALMMGLFRYYHWYLIPILLIPPLLVMQTEKLTQVGSWLLIGVIGANVITNHGPIVYLFQDKLENVANLRQSDAIARCVAQNLRGLDGPLRVYDNSDYGLNLSRDKIIQWGKTDDLMDGQQPTRPIYWTQVEELLAQQGQSAPITAHYFSQVRHLGPDLAARLPDDDGSTRHFLLLVGDRAERNLHYLEKIQQRKRLIVAGRAAPQSAQFRCGYVQGFVYRWDDR</sequence>
<keyword evidence="1" id="KW-0472">Membrane</keyword>
<dbReference type="OrthoDB" id="250291at2"/>
<evidence type="ECO:0000256" key="1">
    <source>
        <dbReference type="SAM" id="Phobius"/>
    </source>
</evidence>